<proteinExistence type="predicted"/>
<organism evidence="2 3">
    <name type="scientific">Bionectria ochroleuca</name>
    <name type="common">Gliocladium roseum</name>
    <dbReference type="NCBI Taxonomy" id="29856"/>
    <lineage>
        <taxon>Eukaryota</taxon>
        <taxon>Fungi</taxon>
        <taxon>Dikarya</taxon>
        <taxon>Ascomycota</taxon>
        <taxon>Pezizomycotina</taxon>
        <taxon>Sordariomycetes</taxon>
        <taxon>Hypocreomycetidae</taxon>
        <taxon>Hypocreales</taxon>
        <taxon>Bionectriaceae</taxon>
        <taxon>Clonostachys</taxon>
    </lineage>
</organism>
<evidence type="ECO:0000256" key="1">
    <source>
        <dbReference type="SAM" id="Phobius"/>
    </source>
</evidence>
<feature type="transmembrane region" description="Helical" evidence="1">
    <location>
        <begin position="52"/>
        <end position="69"/>
    </location>
</feature>
<gene>
    <name evidence="2" type="ORF">IM811_008301</name>
</gene>
<reference evidence="2" key="1">
    <citation type="submission" date="2020-10" db="EMBL/GenBank/DDBJ databases">
        <title>High-Quality Genome Resource of Clonostachys rosea strain S41 by Oxford Nanopore Long-Read Sequencing.</title>
        <authorList>
            <person name="Wang H."/>
        </authorList>
    </citation>
    <scope>NUCLEOTIDE SEQUENCE</scope>
    <source>
        <strain evidence="2">S41</strain>
    </source>
</reference>
<evidence type="ECO:0000313" key="3">
    <source>
        <dbReference type="Proteomes" id="UP000616885"/>
    </source>
</evidence>
<evidence type="ECO:0000313" key="2">
    <source>
        <dbReference type="EMBL" id="KAF9757357.1"/>
    </source>
</evidence>
<accession>A0A8H7NKM4</accession>
<name>A0A8H7NKM4_BIOOC</name>
<dbReference type="Proteomes" id="UP000616885">
    <property type="component" value="Unassembled WGS sequence"/>
</dbReference>
<protein>
    <submittedName>
        <fullName evidence="2">Uncharacterized protein</fullName>
    </submittedName>
</protein>
<sequence>MELGRLGPMVAFPGYPYDLPIASWEMPRWKGTLFRDRQRGEGSVLTALPRDLAAMYMHGLVMGLACLFLRRRTSRRQAKSRRRHTMHPSLGVDIQPKVLLSPGTFGGVYLEQD</sequence>
<dbReference type="AlphaFoldDB" id="A0A8H7NKM4"/>
<comment type="caution">
    <text evidence="2">The sequence shown here is derived from an EMBL/GenBank/DDBJ whole genome shotgun (WGS) entry which is preliminary data.</text>
</comment>
<keyword evidence="1" id="KW-1133">Transmembrane helix</keyword>
<dbReference type="EMBL" id="JADCTT010000002">
    <property type="protein sequence ID" value="KAF9757357.1"/>
    <property type="molecule type" value="Genomic_DNA"/>
</dbReference>
<keyword evidence="1" id="KW-0472">Membrane</keyword>
<keyword evidence="1" id="KW-0812">Transmembrane</keyword>